<name>A0A444YCI4_ARAHY</name>
<gene>
    <name evidence="1" type="ORF">Ahy_B07g087591</name>
</gene>
<protein>
    <submittedName>
        <fullName evidence="1">Uncharacterized protein</fullName>
    </submittedName>
</protein>
<keyword evidence="2" id="KW-1185">Reference proteome</keyword>
<evidence type="ECO:0000313" key="2">
    <source>
        <dbReference type="Proteomes" id="UP000289738"/>
    </source>
</evidence>
<reference evidence="1 2" key="1">
    <citation type="submission" date="2019-01" db="EMBL/GenBank/DDBJ databases">
        <title>Sequencing of cultivated peanut Arachis hypogaea provides insights into genome evolution and oil improvement.</title>
        <authorList>
            <person name="Chen X."/>
        </authorList>
    </citation>
    <scope>NUCLEOTIDE SEQUENCE [LARGE SCALE GENOMIC DNA]</scope>
    <source>
        <strain evidence="2">cv. Fuhuasheng</strain>
        <tissue evidence="1">Leaves</tissue>
    </source>
</reference>
<evidence type="ECO:0000313" key="1">
    <source>
        <dbReference type="EMBL" id="RYQ99631.1"/>
    </source>
</evidence>
<dbReference type="AlphaFoldDB" id="A0A444YCI4"/>
<organism evidence="1 2">
    <name type="scientific">Arachis hypogaea</name>
    <name type="common">Peanut</name>
    <dbReference type="NCBI Taxonomy" id="3818"/>
    <lineage>
        <taxon>Eukaryota</taxon>
        <taxon>Viridiplantae</taxon>
        <taxon>Streptophyta</taxon>
        <taxon>Embryophyta</taxon>
        <taxon>Tracheophyta</taxon>
        <taxon>Spermatophyta</taxon>
        <taxon>Magnoliopsida</taxon>
        <taxon>eudicotyledons</taxon>
        <taxon>Gunneridae</taxon>
        <taxon>Pentapetalae</taxon>
        <taxon>rosids</taxon>
        <taxon>fabids</taxon>
        <taxon>Fabales</taxon>
        <taxon>Fabaceae</taxon>
        <taxon>Papilionoideae</taxon>
        <taxon>50 kb inversion clade</taxon>
        <taxon>dalbergioids sensu lato</taxon>
        <taxon>Dalbergieae</taxon>
        <taxon>Pterocarpus clade</taxon>
        <taxon>Arachis</taxon>
    </lineage>
</organism>
<sequence>MNMPRNMGGDIHFERDIPRFVRQDQNVDDVEVVKIAIMGLDFYMPRKLLNVHIPDLAYLAERFFPQKENVSYVEMESSSEKSDFELLEVDLAELKKGPPYVCSDSIPWFW</sequence>
<proteinExistence type="predicted"/>
<accession>A0A444YCI4</accession>
<comment type="caution">
    <text evidence="1">The sequence shown here is derived from an EMBL/GenBank/DDBJ whole genome shotgun (WGS) entry which is preliminary data.</text>
</comment>
<dbReference type="EMBL" id="SDMP01000017">
    <property type="protein sequence ID" value="RYQ99631.1"/>
    <property type="molecule type" value="Genomic_DNA"/>
</dbReference>
<dbReference type="Proteomes" id="UP000289738">
    <property type="component" value="Chromosome B07"/>
</dbReference>